<evidence type="ECO:0000313" key="2">
    <source>
        <dbReference type="Proteomes" id="UP000281343"/>
    </source>
</evidence>
<evidence type="ECO:0000313" key="1">
    <source>
        <dbReference type="EMBL" id="RMA42144.1"/>
    </source>
</evidence>
<comment type="caution">
    <text evidence="1">The sequence shown here is derived from an EMBL/GenBank/DDBJ whole genome shotgun (WGS) entry which is preliminary data.</text>
</comment>
<keyword evidence="2" id="KW-1185">Reference proteome</keyword>
<dbReference type="Proteomes" id="UP000281343">
    <property type="component" value="Unassembled WGS sequence"/>
</dbReference>
<accession>A0A3L9Y016</accession>
<sequence>MNLTAITHETPGPETDRNDLARAEGIVAEAMKAFDVALEVLSDAIDALRAEKTVGEQEVTKDLRAMNNAYMFALQMREKARDAGDRHGAAAGGGGLDLDAAREEIGLRLACLEAASGGGRVSGKPE</sequence>
<gene>
    <name evidence="1" type="ORF">D9R08_11895</name>
</gene>
<reference evidence="1 2" key="1">
    <citation type="submission" date="2018-10" db="EMBL/GenBank/DDBJ databases">
        <authorList>
            <person name="Jung H.S."/>
            <person name="Jeon C.O."/>
        </authorList>
    </citation>
    <scope>NUCLEOTIDE SEQUENCE [LARGE SCALE GENOMIC DNA]</scope>
    <source>
        <strain evidence="1 2">MA-7-27</strain>
    </source>
</reference>
<dbReference type="AlphaFoldDB" id="A0A3L9Y016"/>
<organism evidence="1 2">
    <name type="scientific">Rhodophyticola porphyridii</name>
    <dbReference type="NCBI Taxonomy" id="1852017"/>
    <lineage>
        <taxon>Bacteria</taxon>
        <taxon>Pseudomonadati</taxon>
        <taxon>Pseudomonadota</taxon>
        <taxon>Alphaproteobacteria</taxon>
        <taxon>Rhodobacterales</taxon>
        <taxon>Roseobacteraceae</taxon>
        <taxon>Rhodophyticola</taxon>
    </lineage>
</organism>
<name>A0A3L9Y016_9RHOB</name>
<protein>
    <submittedName>
        <fullName evidence="1">Uncharacterized protein</fullName>
    </submittedName>
</protein>
<proteinExistence type="predicted"/>
<dbReference type="EMBL" id="RCNT01000005">
    <property type="protein sequence ID" value="RMA42144.1"/>
    <property type="molecule type" value="Genomic_DNA"/>
</dbReference>